<keyword evidence="6" id="KW-0813">Transport</keyword>
<comment type="similarity">
    <text evidence="15">Belongs to the DOP1 family.</text>
</comment>
<dbReference type="InterPro" id="IPR056458">
    <property type="entry name" value="TPR_DOP1_M"/>
</dbReference>
<evidence type="ECO:0000256" key="7">
    <source>
        <dbReference type="ARBA" id="ARBA00022660"/>
    </source>
</evidence>
<dbReference type="Proteomes" id="UP000189513">
    <property type="component" value="Unassembled WGS sequence"/>
</dbReference>
<reference evidence="21" key="1">
    <citation type="journal article" date="2017" name="Genome Announc.">
        <title>Genome sequences of Cyberlindnera fabianii 65, Pichia kudriavzevii 129, and Saccharomyces cerevisiae 131 isolated from fermented masau fruits in Zimbabwe.</title>
        <authorList>
            <person name="van Rijswijck I.M.H."/>
            <person name="Derks M.F.L."/>
            <person name="Abee T."/>
            <person name="de Ridder D."/>
            <person name="Smid E.J."/>
        </authorList>
    </citation>
    <scope>NUCLEOTIDE SEQUENCE [LARGE SCALE GENOMIC DNA]</scope>
    <source>
        <strain evidence="21">65</strain>
    </source>
</reference>
<evidence type="ECO:0000256" key="6">
    <source>
        <dbReference type="ARBA" id="ARBA00022448"/>
    </source>
</evidence>
<evidence type="ECO:0000313" key="21">
    <source>
        <dbReference type="Proteomes" id="UP000189513"/>
    </source>
</evidence>
<proteinExistence type="inferred from homology"/>
<evidence type="ECO:0000256" key="16">
    <source>
        <dbReference type="PIRSR" id="PIRSR619342-50"/>
    </source>
</evidence>
<dbReference type="GO" id="GO:0006895">
    <property type="term" value="P:Golgi to endosome transport"/>
    <property type="evidence" value="ECO:0007669"/>
    <property type="project" value="InterPro"/>
</dbReference>
<evidence type="ECO:0000256" key="4">
    <source>
        <dbReference type="ARBA" id="ARBA00004637"/>
    </source>
</evidence>
<gene>
    <name evidence="20" type="ORF">BON22_0118</name>
</gene>
<dbReference type="InterPro" id="IPR040314">
    <property type="entry name" value="DOP1"/>
</dbReference>
<dbReference type="GO" id="GO:0005768">
    <property type="term" value="C:endosome"/>
    <property type="evidence" value="ECO:0007669"/>
    <property type="project" value="TreeGrafter"/>
</dbReference>
<dbReference type="GO" id="GO:0005802">
    <property type="term" value="C:trans-Golgi network"/>
    <property type="evidence" value="ECO:0007669"/>
    <property type="project" value="TreeGrafter"/>
</dbReference>
<dbReference type="InterPro" id="IPR056457">
    <property type="entry name" value="DOP1_C"/>
</dbReference>
<keyword evidence="9" id="KW-0653">Protein transport</keyword>
<evidence type="ECO:0000256" key="15">
    <source>
        <dbReference type="ARBA" id="ARBA00046326"/>
    </source>
</evidence>
<evidence type="ECO:0000259" key="19">
    <source>
        <dbReference type="Pfam" id="PF24598"/>
    </source>
</evidence>
<keyword evidence="13" id="KW-0472">Membrane</keyword>
<keyword evidence="21" id="KW-1185">Reference proteome</keyword>
<feature type="disulfide bond" evidence="16">
    <location>
        <begin position="1610"/>
        <end position="1622"/>
    </location>
</feature>
<evidence type="ECO:0000256" key="8">
    <source>
        <dbReference type="ARBA" id="ARBA00022792"/>
    </source>
</evidence>
<evidence type="ECO:0000256" key="3">
    <source>
        <dbReference type="ARBA" id="ARBA00004569"/>
    </source>
</evidence>
<dbReference type="GO" id="GO:0005758">
    <property type="term" value="C:mitochondrial intermembrane space"/>
    <property type="evidence" value="ECO:0007669"/>
    <property type="project" value="UniProtKB-SubCell"/>
</dbReference>
<dbReference type="EMBL" id="MPUK01000001">
    <property type="protein sequence ID" value="ONH69438.1"/>
    <property type="molecule type" value="Genomic_DNA"/>
</dbReference>
<feature type="disulfide bond" evidence="16">
    <location>
        <begin position="1600"/>
        <end position="1632"/>
    </location>
</feature>
<comment type="similarity">
    <text evidence="5">Belongs to the complex I NDUFS5 subunit family.</text>
</comment>
<evidence type="ECO:0000256" key="13">
    <source>
        <dbReference type="ARBA" id="ARBA00023136"/>
    </source>
</evidence>
<dbReference type="GO" id="GO:0005743">
    <property type="term" value="C:mitochondrial inner membrane"/>
    <property type="evidence" value="ECO:0007669"/>
    <property type="project" value="UniProtKB-SubCell"/>
</dbReference>
<protein>
    <submittedName>
        <fullName evidence="20">Protein dopey</fullName>
    </submittedName>
</protein>
<keyword evidence="7" id="KW-0679">Respiratory chain</keyword>
<feature type="domain" description="DOP1 N-terminal" evidence="17">
    <location>
        <begin position="2"/>
        <end position="319"/>
    </location>
</feature>
<organism evidence="20 21">
    <name type="scientific">Cyberlindnera fabianii</name>
    <name type="common">Yeast</name>
    <name type="synonym">Hansenula fabianii</name>
    <dbReference type="NCBI Taxonomy" id="36022"/>
    <lineage>
        <taxon>Eukaryota</taxon>
        <taxon>Fungi</taxon>
        <taxon>Dikarya</taxon>
        <taxon>Ascomycota</taxon>
        <taxon>Saccharomycotina</taxon>
        <taxon>Saccharomycetes</taxon>
        <taxon>Phaffomycetales</taxon>
        <taxon>Phaffomycetaceae</taxon>
        <taxon>Cyberlindnera</taxon>
    </lineage>
</organism>
<evidence type="ECO:0000259" key="18">
    <source>
        <dbReference type="Pfam" id="PF24597"/>
    </source>
</evidence>
<evidence type="ECO:0000256" key="10">
    <source>
        <dbReference type="ARBA" id="ARBA00022982"/>
    </source>
</evidence>
<dbReference type="GO" id="GO:0015031">
    <property type="term" value="P:protein transport"/>
    <property type="evidence" value="ECO:0007669"/>
    <property type="project" value="UniProtKB-KW"/>
</dbReference>
<dbReference type="CDD" id="cd24141">
    <property type="entry name" value="NDUFS5-like"/>
    <property type="match status" value="1"/>
</dbReference>
<feature type="domain" description="DOP1-like C-terminal" evidence="19">
    <location>
        <begin position="1134"/>
        <end position="1584"/>
    </location>
</feature>
<dbReference type="InterPro" id="IPR019342">
    <property type="entry name" value="NADH_UbQ_OxRdtase_FeS-su5"/>
</dbReference>
<dbReference type="STRING" id="36022.A0A1V2LC41"/>
<evidence type="ECO:0000313" key="20">
    <source>
        <dbReference type="EMBL" id="ONH69438.1"/>
    </source>
</evidence>
<dbReference type="OMA" id="GLETCIA"/>
<sequence>MDSKDKKYASGIERSLALFDSVEEWADYIAFLSKLLKALQQKHTTPHWIPHGLSISIVLSKCLSPNLPSGVHSKTLELYNFIFTELGIESLSSQVDLWVPGILPLMQFASISIKPMVIDLYKTRILTLPSDTLKTIVRPLLAYLIPSLDDERSEFFDASFALVASLKTELNDDALFWQSLFLIIITSEERRLGCLVWCNKKLPDLNLVVSEPTDDTEPTTEYYKSELRKQLTSEQQALITPELGLVIRAFIHALKSNNILIQRGFFDLLIKKLQLDSTVLQRLTPANDLRDLIMSALSAILKKDMSINRRVWTWLLGPETTSALHLEFFKTNGSMHLLDGLLKLLSGDHDQRPAFEQKIDALKISLALMDRWEISSDIIPSLLVAALRSVQNSVESKSYEYEDVLKSGAALFDAVETLTIYSALHSELIKESADIEFVLFVLQNFNVQEEEMIVHQLPLLLLTLLSRKSDSPVWFKIVNVIMDLIPQRAYLPIEHASESATELTTDDITERIQDYYTGTDVLKLPFQSADLSLVTLQLVTDIVVSNIDAPAALKFISVLNNIIDTIPELKYSNDKLVEILQTHDFQGSVIINVSKLFSKIHFSTPFLRIEVLKKIVFQLCELLRTSGNRYQVEAVKTLHTLTFTVSPSYVEAAITSYLLSLNSFSDRLHVFNYIWSHASDTSILDYPLHAILDDLDEANGSVYTVLQNWIINVVNTGHANRLFHLITAKFADCIDDNAVFDYHVSVLYKVLVIDLKKILPLFKEELTVINSIEYKDENVSTYKDFTLFQMERFVKARAFDAKTFGAVLKLYELLLDGSESWFEDHVTLIFMLAKELVLESNHDDENGIMFVVLFNHLTQLTKLLISTHNKVTDVLVKEDSTGKPFLVDFLLLSFVKFNNPDLLSTWIELLSASLKFQDEYIFKFVEPIALTIIKKVDELYGSDPEFKDDISISLLLTILEEVLSLFRTYVISIEINNTKNTQHDPGFFSTVAGVFNGDNNRRTSEEGVADENRRMLTTCLRGAIKTCFNIWKNSDQLLRTTSDSENASIKYQSLKLKHKSKHLMESLYELEPIEVLKTVICYVDKDDDAIVFKLLQVLDGTRPQLTIPFIFKLLNQTVRDPKLMRPTMFETSEFLVKYTSSLQDDLMEDIFNDTMIFLKSLSDDLNSYKPVLLNIDKFIAVFSTKLSHSKFGSQKKIKKDVGDLFLKIYPTSLNFKNAEISSALSSSINDYETLPQETNPEESTIGSTSEIIIGQEDIVKTMKFVGPRIKDIIPEADKQFTVVSTILVTLLTPSFKSKQFPKNIMSYQLDLLNTLVSHFPSSKSIKFLISEVFNDSQFFSVKIWDVSTWNSIVSKWMGNDASDRITEYIVKSTQSNTNIFNWNDDEQLLKRLTLRRISYLLLISEKDQHIVLLKDLFGKLDVLLGQSKGSSTVMAEIFILLRVIVLKFSEIHLNDYWTLIYTTLQHFFLNLLHAERGGAGAEIGTVFQASKLLDLLLVLKFEDFQEWIFIIDTINAIYKNAGIISLIDRISLKDELFEGDTQDISEKKLLLAKISESKGLRKPALIGVKSISSMSALKPFFDGLISMSSGYGFSGGTGRCFAVWQNFMDCYTSRDTTHPVECTPQADDYFECLHRPKERARVSAIREQYEKNKHDEGAKNANQGAVSVKGTIPEVLGLIDEK</sequence>
<comment type="subcellular location">
    <subcellularLocation>
        <location evidence="2">Golgi apparatus membrane</location>
        <topology evidence="2">Peripheral membrane protein</topology>
    </subcellularLocation>
    <subcellularLocation>
        <location evidence="4">Mitochondrion inner membrane</location>
        <topology evidence="4">Peripheral membrane protein</topology>
    </subcellularLocation>
    <subcellularLocation>
        <location evidence="3">Mitochondrion intermembrane space</location>
    </subcellularLocation>
</comment>
<evidence type="ECO:0000256" key="2">
    <source>
        <dbReference type="ARBA" id="ARBA00004395"/>
    </source>
</evidence>
<name>A0A1V2LC41_CYBFA</name>
<evidence type="ECO:0000256" key="5">
    <source>
        <dbReference type="ARBA" id="ARBA00007372"/>
    </source>
</evidence>
<evidence type="ECO:0000256" key="1">
    <source>
        <dbReference type="ARBA" id="ARBA00003195"/>
    </source>
</evidence>
<dbReference type="Pfam" id="PF10200">
    <property type="entry name" value="Ndufs5"/>
    <property type="match status" value="1"/>
</dbReference>
<evidence type="ECO:0000256" key="12">
    <source>
        <dbReference type="ARBA" id="ARBA00023128"/>
    </source>
</evidence>
<feature type="domain" description="DOP1-like middle TPR" evidence="18">
    <location>
        <begin position="328"/>
        <end position="516"/>
    </location>
</feature>
<evidence type="ECO:0000259" key="17">
    <source>
        <dbReference type="Pfam" id="PF04118"/>
    </source>
</evidence>
<keyword evidence="8" id="KW-0999">Mitochondrion inner membrane</keyword>
<evidence type="ECO:0000256" key="9">
    <source>
        <dbReference type="ARBA" id="ARBA00022927"/>
    </source>
</evidence>
<dbReference type="GO" id="GO:0005829">
    <property type="term" value="C:cytosol"/>
    <property type="evidence" value="ECO:0007669"/>
    <property type="project" value="GOC"/>
</dbReference>
<accession>A0A1V2LC41</accession>
<dbReference type="Pfam" id="PF24597">
    <property type="entry name" value="TPR_DOP1_M"/>
    <property type="match status" value="1"/>
</dbReference>
<keyword evidence="12" id="KW-0496">Mitochondrion</keyword>
<dbReference type="GO" id="GO:0000139">
    <property type="term" value="C:Golgi membrane"/>
    <property type="evidence" value="ECO:0007669"/>
    <property type="project" value="UniProtKB-SubCell"/>
</dbReference>
<dbReference type="InterPro" id="IPR007249">
    <property type="entry name" value="DOP1_N"/>
</dbReference>
<keyword evidence="11" id="KW-0333">Golgi apparatus</keyword>
<dbReference type="Pfam" id="PF24598">
    <property type="entry name" value="DOP1_C"/>
    <property type="match status" value="1"/>
</dbReference>
<dbReference type="PANTHER" id="PTHR14042">
    <property type="entry name" value="DOPEY-RELATED"/>
    <property type="match status" value="1"/>
</dbReference>
<keyword evidence="10" id="KW-0249">Electron transport</keyword>
<comment type="function">
    <text evidence="1">Accessory subunit of the mitochondrial membrane respiratory chain NADH dehydrogenase (Complex I), that is believed not to be involved in catalysis. Complex I functions in the transfer of electrons from NADH to the respiratory chain. The immediate electron acceptor for the enzyme is believed to be ubiquinone.</text>
</comment>
<evidence type="ECO:0000256" key="14">
    <source>
        <dbReference type="ARBA" id="ARBA00023157"/>
    </source>
</evidence>
<keyword evidence="14 16" id="KW-1015">Disulfide bond</keyword>
<comment type="caution">
    <text evidence="20">The sequence shown here is derived from an EMBL/GenBank/DDBJ whole genome shotgun (WGS) entry which is preliminary data.</text>
</comment>
<dbReference type="VEuPathDB" id="FungiDB:BON22_0118"/>
<dbReference type="Pfam" id="PF04118">
    <property type="entry name" value="Dopey_N"/>
    <property type="match status" value="1"/>
</dbReference>
<dbReference type="PANTHER" id="PTHR14042:SF24">
    <property type="entry name" value="PROTEIN DOPEY-1 HOMOLOG"/>
    <property type="match status" value="1"/>
</dbReference>
<evidence type="ECO:0000256" key="11">
    <source>
        <dbReference type="ARBA" id="ARBA00023034"/>
    </source>
</evidence>